<dbReference type="GO" id="GO:0016020">
    <property type="term" value="C:membrane"/>
    <property type="evidence" value="ECO:0007669"/>
    <property type="project" value="UniProtKB-SubCell"/>
</dbReference>
<proteinExistence type="inferred from homology"/>
<feature type="transmembrane region" description="Helical" evidence="7">
    <location>
        <begin position="238"/>
        <end position="265"/>
    </location>
</feature>
<dbReference type="PANTHER" id="PTHR33048">
    <property type="entry name" value="PTH11-LIKE INTEGRAL MEMBRANE PROTEIN (AFU_ORTHOLOGUE AFUA_5G11245)"/>
    <property type="match status" value="1"/>
</dbReference>
<feature type="transmembrane region" description="Helical" evidence="7">
    <location>
        <begin position="88"/>
        <end position="112"/>
    </location>
</feature>
<keyword evidence="10" id="KW-1185">Reference proteome</keyword>
<comment type="similarity">
    <text evidence="5">Belongs to the SAT4 family.</text>
</comment>
<protein>
    <recommendedName>
        <fullName evidence="8">Rhodopsin domain-containing protein</fullName>
    </recommendedName>
</protein>
<evidence type="ECO:0000256" key="6">
    <source>
        <dbReference type="SAM" id="MobiDB-lite"/>
    </source>
</evidence>
<feature type="region of interest" description="Disordered" evidence="6">
    <location>
        <begin position="369"/>
        <end position="390"/>
    </location>
</feature>
<keyword evidence="3 7" id="KW-1133">Transmembrane helix</keyword>
<feature type="transmembrane region" description="Helical" evidence="7">
    <location>
        <begin position="50"/>
        <end position="68"/>
    </location>
</feature>
<gene>
    <name evidence="9" type="ORF">P153DRAFT_391562</name>
</gene>
<evidence type="ECO:0000256" key="2">
    <source>
        <dbReference type="ARBA" id="ARBA00022692"/>
    </source>
</evidence>
<keyword evidence="2 7" id="KW-0812">Transmembrane</keyword>
<feature type="transmembrane region" description="Helical" evidence="7">
    <location>
        <begin position="124"/>
        <end position="145"/>
    </location>
</feature>
<comment type="subcellular location">
    <subcellularLocation>
        <location evidence="1">Membrane</location>
        <topology evidence="1">Multi-pass membrane protein</topology>
    </subcellularLocation>
</comment>
<reference evidence="9" key="1">
    <citation type="journal article" date="2020" name="Stud. Mycol.">
        <title>101 Dothideomycetes genomes: a test case for predicting lifestyles and emergence of pathogens.</title>
        <authorList>
            <person name="Haridas S."/>
            <person name="Albert R."/>
            <person name="Binder M."/>
            <person name="Bloem J."/>
            <person name="Labutti K."/>
            <person name="Salamov A."/>
            <person name="Andreopoulos B."/>
            <person name="Baker S."/>
            <person name="Barry K."/>
            <person name="Bills G."/>
            <person name="Bluhm B."/>
            <person name="Cannon C."/>
            <person name="Castanera R."/>
            <person name="Culley D."/>
            <person name="Daum C."/>
            <person name="Ezra D."/>
            <person name="Gonzalez J."/>
            <person name="Henrissat B."/>
            <person name="Kuo A."/>
            <person name="Liang C."/>
            <person name="Lipzen A."/>
            <person name="Lutzoni F."/>
            <person name="Magnuson J."/>
            <person name="Mondo S."/>
            <person name="Nolan M."/>
            <person name="Ohm R."/>
            <person name="Pangilinan J."/>
            <person name="Park H.-J."/>
            <person name="Ramirez L."/>
            <person name="Alfaro M."/>
            <person name="Sun H."/>
            <person name="Tritt A."/>
            <person name="Yoshinaga Y."/>
            <person name="Zwiers L.-H."/>
            <person name="Turgeon B."/>
            <person name="Goodwin S."/>
            <person name="Spatafora J."/>
            <person name="Crous P."/>
            <person name="Grigoriev I."/>
        </authorList>
    </citation>
    <scope>NUCLEOTIDE SEQUENCE</scope>
    <source>
        <strain evidence="9">CBS 119687</strain>
    </source>
</reference>
<dbReference type="OrthoDB" id="4682787at2759"/>
<feature type="region of interest" description="Disordered" evidence="6">
    <location>
        <begin position="295"/>
        <end position="338"/>
    </location>
</feature>
<evidence type="ECO:0000259" key="8">
    <source>
        <dbReference type="Pfam" id="PF20684"/>
    </source>
</evidence>
<evidence type="ECO:0000256" key="4">
    <source>
        <dbReference type="ARBA" id="ARBA00023136"/>
    </source>
</evidence>
<dbReference type="AlphaFoldDB" id="A0A6A5ZUZ7"/>
<dbReference type="RefSeq" id="XP_033517864.1">
    <property type="nucleotide sequence ID" value="XM_033671078.1"/>
</dbReference>
<dbReference type="EMBL" id="ML977527">
    <property type="protein sequence ID" value="KAF2123470.1"/>
    <property type="molecule type" value="Genomic_DNA"/>
</dbReference>
<organism evidence="9 10">
    <name type="scientific">Dothidotthia symphoricarpi CBS 119687</name>
    <dbReference type="NCBI Taxonomy" id="1392245"/>
    <lineage>
        <taxon>Eukaryota</taxon>
        <taxon>Fungi</taxon>
        <taxon>Dikarya</taxon>
        <taxon>Ascomycota</taxon>
        <taxon>Pezizomycotina</taxon>
        <taxon>Dothideomycetes</taxon>
        <taxon>Pleosporomycetidae</taxon>
        <taxon>Pleosporales</taxon>
        <taxon>Dothidotthiaceae</taxon>
        <taxon>Dothidotthia</taxon>
    </lineage>
</organism>
<feature type="transmembrane region" description="Helical" evidence="7">
    <location>
        <begin position="177"/>
        <end position="196"/>
    </location>
</feature>
<dbReference type="Proteomes" id="UP000799771">
    <property type="component" value="Unassembled WGS sequence"/>
</dbReference>
<evidence type="ECO:0000256" key="3">
    <source>
        <dbReference type="ARBA" id="ARBA00022989"/>
    </source>
</evidence>
<dbReference type="InterPro" id="IPR049326">
    <property type="entry name" value="Rhodopsin_dom_fungi"/>
</dbReference>
<dbReference type="GeneID" id="54411510"/>
<evidence type="ECO:0000256" key="5">
    <source>
        <dbReference type="ARBA" id="ARBA00038359"/>
    </source>
</evidence>
<dbReference type="PANTHER" id="PTHR33048:SF96">
    <property type="entry name" value="INTEGRAL MEMBRANE PROTEIN"/>
    <property type="match status" value="1"/>
</dbReference>
<feature type="transmembrane region" description="Helical" evidence="7">
    <location>
        <begin position="208"/>
        <end position="226"/>
    </location>
</feature>
<feature type="transmembrane region" description="Helical" evidence="7">
    <location>
        <begin position="20"/>
        <end position="38"/>
    </location>
</feature>
<keyword evidence="4 7" id="KW-0472">Membrane</keyword>
<feature type="domain" description="Rhodopsin" evidence="8">
    <location>
        <begin position="32"/>
        <end position="270"/>
    </location>
</feature>
<dbReference type="Pfam" id="PF20684">
    <property type="entry name" value="Fung_rhodopsin"/>
    <property type="match status" value="1"/>
</dbReference>
<sequence length="390" mass="43729">MGHSPGNVQRSGRQLEKMTFAFLVLTWIFILLRVWTRTRIISSFGWDDSTMLLAAITFTVFCSSQLYIEANGGGTHITNIHHLQMLVRWVVVSEASYCATMMILKISLGLFFKRIVAKRWQLNMIYVTVGINICSSTTAFFYVIFRCGSDINVYIIRQLSDQCASKKLDTFMAYQQASITTITDLVFVLLPITLLWNANMHKRSKISVGVILSLGALGCICSMIRFKYVDKLTQFDDFFWNVVSISTWSTIEAGIGIIAGCLATLRPFVRNMAAKARTSSSPLYSCLQKITSSFSSSSKSTSRHGELPRFNTVASGNRDSDTKQSSKNTNAKGNELNYIEFPTPHSEMIAMSSDVGRMRESTDCILQRDEGPAIQYPQRASSMPFKQRPG</sequence>
<name>A0A6A5ZUZ7_9PLEO</name>
<dbReference type="InterPro" id="IPR052337">
    <property type="entry name" value="SAT4-like"/>
</dbReference>
<evidence type="ECO:0000313" key="10">
    <source>
        <dbReference type="Proteomes" id="UP000799771"/>
    </source>
</evidence>
<evidence type="ECO:0000313" key="9">
    <source>
        <dbReference type="EMBL" id="KAF2123470.1"/>
    </source>
</evidence>
<evidence type="ECO:0000256" key="7">
    <source>
        <dbReference type="SAM" id="Phobius"/>
    </source>
</evidence>
<evidence type="ECO:0000256" key="1">
    <source>
        <dbReference type="ARBA" id="ARBA00004141"/>
    </source>
</evidence>
<accession>A0A6A5ZUZ7</accession>